<dbReference type="InterPro" id="IPR023210">
    <property type="entry name" value="NADP_OxRdtase_dom"/>
</dbReference>
<dbReference type="RefSeq" id="WP_069907602.1">
    <property type="nucleotide sequence ID" value="NZ_LAJE02000005.1"/>
</dbReference>
<evidence type="ECO:0000313" key="3">
    <source>
        <dbReference type="EMBL" id="OEO33274.1"/>
    </source>
</evidence>
<dbReference type="Proteomes" id="UP000095463">
    <property type="component" value="Unassembled WGS sequence"/>
</dbReference>
<comment type="caution">
    <text evidence="3">The sequence shown here is derived from an EMBL/GenBank/DDBJ whole genome shotgun (WGS) entry which is preliminary data.</text>
</comment>
<feature type="domain" description="NADP-dependent oxidoreductase" evidence="2">
    <location>
        <begin position="16"/>
        <end position="315"/>
    </location>
</feature>
<keyword evidence="4" id="KW-1185">Reference proteome</keyword>
<protein>
    <submittedName>
        <fullName evidence="3">Aldo/keto reductase</fullName>
    </submittedName>
</protein>
<proteinExistence type="predicted"/>
<dbReference type="InterPro" id="IPR036812">
    <property type="entry name" value="NAD(P)_OxRdtase_dom_sf"/>
</dbReference>
<keyword evidence="1" id="KW-0560">Oxidoreductase</keyword>
<sequence length="348" mass="38681">MDYRLLGRSGLKVSSLSIGTATFGGDGLWGDTNVKEAQRQIDLCLDHGVNLIDTANVYSGSVSETIIGEALTDGRRDRLLIATKVRFPRGKGPNDRGLSRWHIIREAEASLKRMKTDVIDLYQVHEWDGQTPLEETLEALDTLVRSGKVRYIGCSNYSAWHLMKALATSNERNYQRFVSQQIHYTLHSREAEFELIPAGLDQGVSVLVWSPLAGGWLSGKYTRNSKPSDGRQVRGFKEPPIYDPEHLWKIVDVVNEVAGAHGVSGAQVSLAWLLSKPIVASVIVGGRNIGQFEDNLKAAELQLTAEELGRLDAVSQPNLPYPYWHQSFTAQDRMGEADLALPRPYLDK</sequence>
<dbReference type="InterPro" id="IPR050523">
    <property type="entry name" value="AKR_Detox_Biosynth"/>
</dbReference>
<dbReference type="GO" id="GO:0005829">
    <property type="term" value="C:cytosol"/>
    <property type="evidence" value="ECO:0007669"/>
    <property type="project" value="UniProtKB-ARBA"/>
</dbReference>
<reference evidence="3 4" key="1">
    <citation type="journal article" date="2015" name="Genome Announc.">
        <title>Genome Assemblies of Three Soil-Associated Devosia species: D. insulae, D. limi, and D. soli.</title>
        <authorList>
            <person name="Hassan Y.I."/>
            <person name="Lepp D."/>
            <person name="Zhou T."/>
        </authorList>
    </citation>
    <scope>NUCLEOTIDE SEQUENCE [LARGE SCALE GENOMIC DNA]</scope>
    <source>
        <strain evidence="3 4">DS-56</strain>
    </source>
</reference>
<gene>
    <name evidence="3" type="ORF">VW23_007460</name>
</gene>
<dbReference type="Gene3D" id="3.20.20.100">
    <property type="entry name" value="NADP-dependent oxidoreductase domain"/>
    <property type="match status" value="1"/>
</dbReference>
<dbReference type="FunFam" id="3.20.20.100:FF:000004">
    <property type="entry name" value="Oxidoreductase, aldo/keto reductase"/>
    <property type="match status" value="1"/>
</dbReference>
<dbReference type="Pfam" id="PF00248">
    <property type="entry name" value="Aldo_ket_red"/>
    <property type="match status" value="1"/>
</dbReference>
<evidence type="ECO:0000313" key="4">
    <source>
        <dbReference type="Proteomes" id="UP000095463"/>
    </source>
</evidence>
<dbReference type="AlphaFoldDB" id="A0A1E5XXI9"/>
<dbReference type="CDD" id="cd19091">
    <property type="entry name" value="AKR_PsAKR"/>
    <property type="match status" value="1"/>
</dbReference>
<accession>A0A1E5XXI9</accession>
<dbReference type="OrthoDB" id="8394608at2"/>
<dbReference type="PANTHER" id="PTHR43364:SF18">
    <property type="entry name" value="OXIDOREDUCTASE"/>
    <property type="match status" value="1"/>
</dbReference>
<organism evidence="3 4">
    <name type="scientific">Devosia insulae DS-56</name>
    <dbReference type="NCBI Taxonomy" id="1116389"/>
    <lineage>
        <taxon>Bacteria</taxon>
        <taxon>Pseudomonadati</taxon>
        <taxon>Pseudomonadota</taxon>
        <taxon>Alphaproteobacteria</taxon>
        <taxon>Hyphomicrobiales</taxon>
        <taxon>Devosiaceae</taxon>
        <taxon>Devosia</taxon>
    </lineage>
</organism>
<evidence type="ECO:0000256" key="1">
    <source>
        <dbReference type="ARBA" id="ARBA00023002"/>
    </source>
</evidence>
<dbReference type="GO" id="GO:0016491">
    <property type="term" value="F:oxidoreductase activity"/>
    <property type="evidence" value="ECO:0007669"/>
    <property type="project" value="UniProtKB-KW"/>
</dbReference>
<dbReference type="PANTHER" id="PTHR43364">
    <property type="entry name" value="NADH-SPECIFIC METHYLGLYOXAL REDUCTASE-RELATED"/>
    <property type="match status" value="1"/>
</dbReference>
<evidence type="ECO:0000259" key="2">
    <source>
        <dbReference type="Pfam" id="PF00248"/>
    </source>
</evidence>
<name>A0A1E5XXI9_9HYPH</name>
<dbReference type="SUPFAM" id="SSF51430">
    <property type="entry name" value="NAD(P)-linked oxidoreductase"/>
    <property type="match status" value="1"/>
</dbReference>
<dbReference type="EMBL" id="LAJE02000005">
    <property type="protein sequence ID" value="OEO33274.1"/>
    <property type="molecule type" value="Genomic_DNA"/>
</dbReference>